<gene>
    <name evidence="6" type="ORF">GCM10022261_01440</name>
</gene>
<dbReference type="PRINTS" id="PR01590">
    <property type="entry name" value="HTHFIS"/>
</dbReference>
<feature type="region of interest" description="Disordered" evidence="3">
    <location>
        <begin position="327"/>
        <end position="358"/>
    </location>
</feature>
<dbReference type="Gene3D" id="3.30.450.40">
    <property type="match status" value="1"/>
</dbReference>
<dbReference type="Pfam" id="PF01590">
    <property type="entry name" value="GAF"/>
    <property type="match status" value="1"/>
</dbReference>
<evidence type="ECO:0000256" key="2">
    <source>
        <dbReference type="ARBA" id="ARBA00023163"/>
    </source>
</evidence>
<name>A0ABP8EF58_9MICO</name>
<accession>A0ABP8EF58</accession>
<evidence type="ECO:0000256" key="1">
    <source>
        <dbReference type="ARBA" id="ARBA00023015"/>
    </source>
</evidence>
<dbReference type="InterPro" id="IPR009057">
    <property type="entry name" value="Homeodomain-like_sf"/>
</dbReference>
<dbReference type="InterPro" id="IPR029016">
    <property type="entry name" value="GAF-like_dom_sf"/>
</dbReference>
<comment type="caution">
    <text evidence="6">The sequence shown here is derived from an EMBL/GenBank/DDBJ whole genome shotgun (WGS) entry which is preliminary data.</text>
</comment>
<dbReference type="PANTHER" id="PTHR32071">
    <property type="entry name" value="TRANSCRIPTIONAL REGULATORY PROTEIN"/>
    <property type="match status" value="1"/>
</dbReference>
<dbReference type="InterPro" id="IPR003018">
    <property type="entry name" value="GAF"/>
</dbReference>
<evidence type="ECO:0000259" key="4">
    <source>
        <dbReference type="Pfam" id="PF01590"/>
    </source>
</evidence>
<keyword evidence="2" id="KW-0804">Transcription</keyword>
<keyword evidence="7" id="KW-1185">Reference proteome</keyword>
<protein>
    <recommendedName>
        <fullName evidence="8">Transcriptional regulator of acetoin/glycerol metabolism</fullName>
    </recommendedName>
</protein>
<feature type="domain" description="GAF" evidence="4">
    <location>
        <begin position="86"/>
        <end position="216"/>
    </location>
</feature>
<evidence type="ECO:0000313" key="7">
    <source>
        <dbReference type="Proteomes" id="UP001501586"/>
    </source>
</evidence>
<organism evidence="6 7">
    <name type="scientific">Brevibacterium daeguense</name>
    <dbReference type="NCBI Taxonomy" id="909936"/>
    <lineage>
        <taxon>Bacteria</taxon>
        <taxon>Bacillati</taxon>
        <taxon>Actinomycetota</taxon>
        <taxon>Actinomycetes</taxon>
        <taxon>Micrococcales</taxon>
        <taxon>Brevibacteriaceae</taxon>
        <taxon>Brevibacterium</taxon>
    </lineage>
</organism>
<dbReference type="InterPro" id="IPR002197">
    <property type="entry name" value="HTH_Fis"/>
</dbReference>
<dbReference type="EMBL" id="BAABAZ010000003">
    <property type="protein sequence ID" value="GAA4282613.1"/>
    <property type="molecule type" value="Genomic_DNA"/>
</dbReference>
<reference evidence="7" key="1">
    <citation type="journal article" date="2019" name="Int. J. Syst. Evol. Microbiol.">
        <title>The Global Catalogue of Microorganisms (GCM) 10K type strain sequencing project: providing services to taxonomists for standard genome sequencing and annotation.</title>
        <authorList>
            <consortium name="The Broad Institute Genomics Platform"/>
            <consortium name="The Broad Institute Genome Sequencing Center for Infectious Disease"/>
            <person name="Wu L."/>
            <person name="Ma J."/>
        </authorList>
    </citation>
    <scope>NUCLEOTIDE SEQUENCE [LARGE SCALE GENOMIC DNA]</scope>
    <source>
        <strain evidence="7">JCM 17458</strain>
    </source>
</reference>
<sequence length="574" mass="62482">MKTNHAAGSAADPTGRERTDALLSFRAELLERGLLAARQSPAGIRDVVQRSWRRTVSAGIRPESVPDAYDDSFDAESPLALSAGGVLDQLTKLLADAPAALILCDERGRIIARRGTDGWVRARLDSMNAGEGFVYSEDTLGTNGLGTSIEERRPVVISGTEHFLDGLHTLTCAAVPVISPVHNRTLGSLSLVLPSGHAHDLSLPLLKQATTEIENRIRRLVVNMDDPAQSIFNQEIKHEIVPGMVTDDHTTLLNNAATFLLTPQDLFRLRELRTTLNRDPFVGRMTLSSGEFDVHADVVETPVSITGPSREGTRILLCRLIPVDTRESGAHDHAPTAGGVDLRQPEGPHTPPSTPEAEAHDADFDRFLSTAPFSLIRSDIQRAARADRVVVWGEPNTGRRRIAQALREHAHRLGKPAPEVAISETASDVTGAVQVVTVSLDRLRELLPHLLTEALSAQVGKPVVLSPAAVHLVRHIRWADNFRTFATVVDAVTAHLRVAEGDASDGLRITSEMLPDFLTDPVHASSLTHLEALERQSIVDALHNFGGNKCRAADYLGISRSTLYRKMKRYKVLG</sequence>
<evidence type="ECO:0000313" key="6">
    <source>
        <dbReference type="EMBL" id="GAA4282613.1"/>
    </source>
</evidence>
<dbReference type="Proteomes" id="UP001501586">
    <property type="component" value="Unassembled WGS sequence"/>
</dbReference>
<dbReference type="SUPFAM" id="SSF46689">
    <property type="entry name" value="Homeodomain-like"/>
    <property type="match status" value="1"/>
</dbReference>
<keyword evidence="1" id="KW-0805">Transcription regulation</keyword>
<dbReference type="Gene3D" id="1.10.10.60">
    <property type="entry name" value="Homeodomain-like"/>
    <property type="match status" value="1"/>
</dbReference>
<dbReference type="Pfam" id="PF02954">
    <property type="entry name" value="HTH_8"/>
    <property type="match status" value="1"/>
</dbReference>
<feature type="domain" description="DNA binding HTH" evidence="5">
    <location>
        <begin position="530"/>
        <end position="570"/>
    </location>
</feature>
<evidence type="ECO:0000256" key="3">
    <source>
        <dbReference type="SAM" id="MobiDB-lite"/>
    </source>
</evidence>
<proteinExistence type="predicted"/>
<evidence type="ECO:0008006" key="8">
    <source>
        <dbReference type="Google" id="ProtNLM"/>
    </source>
</evidence>
<evidence type="ECO:0000259" key="5">
    <source>
        <dbReference type="Pfam" id="PF02954"/>
    </source>
</evidence>
<dbReference type="RefSeq" id="WP_236865740.1">
    <property type="nucleotide sequence ID" value="NZ_JAJTWW010000016.1"/>
</dbReference>